<protein>
    <submittedName>
        <fullName evidence="1">Uncharacterized protein</fullName>
    </submittedName>
</protein>
<reference evidence="1 2" key="1">
    <citation type="submission" date="2019-08" db="EMBL/GenBank/DDBJ databases">
        <authorList>
            <person name="Peeters C."/>
        </authorList>
    </citation>
    <scope>NUCLEOTIDE SEQUENCE [LARGE SCALE GENOMIC DNA]</scope>
    <source>
        <strain evidence="1 2">LMG 31108</strain>
    </source>
</reference>
<name>A0A5E4USR3_9BURK</name>
<dbReference type="EMBL" id="CABPSB010000006">
    <property type="protein sequence ID" value="VVE02079.1"/>
    <property type="molecule type" value="Genomic_DNA"/>
</dbReference>
<dbReference type="Proteomes" id="UP000406256">
    <property type="component" value="Unassembled WGS sequence"/>
</dbReference>
<sequence length="124" mass="14177">MNVRTRKILSPHDRLALINLESLSLTKRCVREDKGCVFTIGVVAHSLGVDEAQVRAFTDKRSADYDPEFPTPRGGSFKYRGKVHHFWFARDLLDYCQSLMNGLSEVQTKPNFDVRCWSEKGARS</sequence>
<evidence type="ECO:0000313" key="2">
    <source>
        <dbReference type="Proteomes" id="UP000406256"/>
    </source>
</evidence>
<dbReference type="AlphaFoldDB" id="A0A5E4USR3"/>
<dbReference type="OrthoDB" id="9859565at2"/>
<proteinExistence type="predicted"/>
<keyword evidence="2" id="KW-1185">Reference proteome</keyword>
<evidence type="ECO:0000313" key="1">
    <source>
        <dbReference type="EMBL" id="VVE02079.1"/>
    </source>
</evidence>
<dbReference type="RefSeq" id="WP_150668882.1">
    <property type="nucleotide sequence ID" value="NZ_CABPSB010000006.1"/>
</dbReference>
<organism evidence="1 2">
    <name type="scientific">Pandoraea anhela</name>
    <dbReference type="NCBI Taxonomy" id="2508295"/>
    <lineage>
        <taxon>Bacteria</taxon>
        <taxon>Pseudomonadati</taxon>
        <taxon>Pseudomonadota</taxon>
        <taxon>Betaproteobacteria</taxon>
        <taxon>Burkholderiales</taxon>
        <taxon>Burkholderiaceae</taxon>
        <taxon>Pandoraea</taxon>
    </lineage>
</organism>
<gene>
    <name evidence="1" type="ORF">PAN31108_02184</name>
</gene>
<accession>A0A5E4USR3</accession>